<dbReference type="AlphaFoldDB" id="A0ABD1RIF5"/>
<accession>A0ABD1RIF5</accession>
<dbReference type="PANTHER" id="PTHR45657:SF5">
    <property type="entry name" value="PHOSPHATIDYLINOSITOL_PHOSPHATIDYLCHOLINE TRANSFER PROTEIN SFH6"/>
    <property type="match status" value="1"/>
</dbReference>
<gene>
    <name evidence="1" type="ORF">Fot_41435</name>
</gene>
<evidence type="ECO:0000313" key="1">
    <source>
        <dbReference type="EMBL" id="KAL2488143.1"/>
    </source>
</evidence>
<dbReference type="PANTHER" id="PTHR45657">
    <property type="entry name" value="CRAL-TRIO DOMAIN-CONTAINING PROTEIN YKL091C-RELATED"/>
    <property type="match status" value="1"/>
</dbReference>
<proteinExistence type="predicted"/>
<organism evidence="1 2">
    <name type="scientific">Forsythia ovata</name>
    <dbReference type="NCBI Taxonomy" id="205694"/>
    <lineage>
        <taxon>Eukaryota</taxon>
        <taxon>Viridiplantae</taxon>
        <taxon>Streptophyta</taxon>
        <taxon>Embryophyta</taxon>
        <taxon>Tracheophyta</taxon>
        <taxon>Spermatophyta</taxon>
        <taxon>Magnoliopsida</taxon>
        <taxon>eudicotyledons</taxon>
        <taxon>Gunneridae</taxon>
        <taxon>Pentapetalae</taxon>
        <taxon>asterids</taxon>
        <taxon>lamiids</taxon>
        <taxon>Lamiales</taxon>
        <taxon>Oleaceae</taxon>
        <taxon>Forsythieae</taxon>
        <taxon>Forsythia</taxon>
    </lineage>
</organism>
<dbReference type="InterPro" id="IPR036865">
    <property type="entry name" value="CRAL-TRIO_dom_sf"/>
</dbReference>
<protein>
    <submittedName>
        <fullName evidence="1">Phosphatidylinositol/phosphatidylcholine transfer protein SFH6-like</fullName>
    </submittedName>
</protein>
<dbReference type="Gene3D" id="3.40.525.10">
    <property type="entry name" value="CRAL-TRIO lipid binding domain"/>
    <property type="match status" value="1"/>
</dbReference>
<dbReference type="SUPFAM" id="SSF52087">
    <property type="entry name" value="CRAL/TRIO domain"/>
    <property type="match status" value="1"/>
</dbReference>
<comment type="caution">
    <text evidence="1">The sequence shown here is derived from an EMBL/GenBank/DDBJ whole genome shotgun (WGS) entry which is preliminary data.</text>
</comment>
<keyword evidence="2" id="KW-1185">Reference proteome</keyword>
<sequence>MVIIELIKYIERLGKVYPNKFMQVTTIKCYIKYQIREFEKCFAIKFPSCTITAKRDIDSSTTVLDVHGVATRFHRKERIKRLKKWPYVFFQNFELKNSAPGILQHMAHAASLCDILPFETAKSNEISSKANSRP</sequence>
<name>A0ABD1RIF5_9LAMI</name>
<dbReference type="EMBL" id="JBFOLJ010000012">
    <property type="protein sequence ID" value="KAL2488143.1"/>
    <property type="molecule type" value="Genomic_DNA"/>
</dbReference>
<dbReference type="InterPro" id="IPR051026">
    <property type="entry name" value="PI/PC_transfer"/>
</dbReference>
<evidence type="ECO:0000313" key="2">
    <source>
        <dbReference type="Proteomes" id="UP001604277"/>
    </source>
</evidence>
<reference evidence="2" key="1">
    <citation type="submission" date="2024-07" db="EMBL/GenBank/DDBJ databases">
        <title>Two chromosome-level genome assemblies of Korean endemic species Abeliophyllum distichum and Forsythia ovata (Oleaceae).</title>
        <authorList>
            <person name="Jang H."/>
        </authorList>
    </citation>
    <scope>NUCLEOTIDE SEQUENCE [LARGE SCALE GENOMIC DNA]</scope>
</reference>
<dbReference type="Proteomes" id="UP001604277">
    <property type="component" value="Unassembled WGS sequence"/>
</dbReference>